<gene>
    <name evidence="2" type="ORF">AXK60_25240</name>
</gene>
<dbReference type="EMBL" id="LSRF01000100">
    <property type="protein sequence ID" value="KXO98946.1"/>
    <property type="molecule type" value="Genomic_DNA"/>
</dbReference>
<sequence>MTDTIAERIARTAEQIGYNVDQGSVAVASLAERHLRAIHPSTVLESNVGVFHIEEFLGIPPSYLSEPAPDPPPVTPGPPPACYRDYSGISLLLIGLHQNGMATKEIIEACAVLQHAEQHLKFMAKAVLWNLNHNRHNGFGFVDPPYRESPPADGTFAGVEWDRVAAASRKGVEELRELGSGPAVLDLASGGIELREEHPGEEDPGEAVDQE</sequence>
<dbReference type="AlphaFoldDB" id="A0A137ZL75"/>
<evidence type="ECO:0000313" key="3">
    <source>
        <dbReference type="Proteomes" id="UP000070258"/>
    </source>
</evidence>
<reference evidence="3" key="1">
    <citation type="submission" date="2016-02" db="EMBL/GenBank/DDBJ databases">
        <authorList>
            <person name="Wen L."/>
            <person name="He K."/>
            <person name="Yang H."/>
        </authorList>
    </citation>
    <scope>NUCLEOTIDE SEQUENCE [LARGE SCALE GENOMIC DNA]</scope>
    <source>
        <strain evidence="3">JCM 15929</strain>
    </source>
</reference>
<evidence type="ECO:0000313" key="2">
    <source>
        <dbReference type="EMBL" id="KXO98946.1"/>
    </source>
</evidence>
<accession>A0A137ZL75</accession>
<proteinExistence type="predicted"/>
<comment type="caution">
    <text evidence="2">The sequence shown here is derived from an EMBL/GenBank/DDBJ whole genome shotgun (WGS) entry which is preliminary data.</text>
</comment>
<evidence type="ECO:0000256" key="1">
    <source>
        <dbReference type="SAM" id="MobiDB-lite"/>
    </source>
</evidence>
<protein>
    <submittedName>
        <fullName evidence="2">Uncharacterized protein</fullName>
    </submittedName>
</protein>
<feature type="region of interest" description="Disordered" evidence="1">
    <location>
        <begin position="189"/>
        <end position="211"/>
    </location>
</feature>
<feature type="compositionally biased region" description="Acidic residues" evidence="1">
    <location>
        <begin position="199"/>
        <end position="211"/>
    </location>
</feature>
<organism evidence="2 3">
    <name type="scientific">Tsukamurella pseudospumae</name>
    <dbReference type="NCBI Taxonomy" id="239498"/>
    <lineage>
        <taxon>Bacteria</taxon>
        <taxon>Bacillati</taxon>
        <taxon>Actinomycetota</taxon>
        <taxon>Actinomycetes</taxon>
        <taxon>Mycobacteriales</taxon>
        <taxon>Tsukamurellaceae</taxon>
        <taxon>Tsukamurella</taxon>
    </lineage>
</organism>
<dbReference type="Proteomes" id="UP000070258">
    <property type="component" value="Unassembled WGS sequence"/>
</dbReference>
<dbReference type="RefSeq" id="WP_068575364.1">
    <property type="nucleotide sequence ID" value="NZ_LSRF01000100.1"/>
</dbReference>
<name>A0A137ZL75_9ACTN</name>